<evidence type="ECO:0000313" key="2">
    <source>
        <dbReference type="Proteomes" id="UP000591542"/>
    </source>
</evidence>
<dbReference type="EMBL" id="JACEMX010000002">
    <property type="protein sequence ID" value="MBA4462570.1"/>
    <property type="molecule type" value="Genomic_DNA"/>
</dbReference>
<sequence length="92" mass="10135">MEISHSQKFALGFGGAFIVAGIVLSTLVFPFWNFIREDVYEDVVILNNDNGVCYVDTLDGVPKTIENCNLKTGDNATIRFGEGLAWAEIVHP</sequence>
<reference evidence="1 2" key="1">
    <citation type="journal article" date="2020" name="Appl. Environ. Microbiol.">
        <title>Genomic Characteristics of a Novel Species of Ammonia-Oxidizing Archaea from the Jiulong River Estuary.</title>
        <authorList>
            <person name="Zou D."/>
            <person name="Wan R."/>
            <person name="Han L."/>
            <person name="Xu M.N."/>
            <person name="Liu Y."/>
            <person name="Liu H."/>
            <person name="Kao S.J."/>
            <person name="Li M."/>
        </authorList>
    </citation>
    <scope>NUCLEOTIDE SEQUENCE [LARGE SCALE GENOMIC DNA]</scope>
    <source>
        <strain evidence="1">S2bin1</strain>
    </source>
</reference>
<dbReference type="Proteomes" id="UP000591542">
    <property type="component" value="Unassembled WGS sequence"/>
</dbReference>
<organism evidence="1 2">
    <name type="scientific">Candidatus Nitrosomaritimum aestuariumsis</name>
    <dbReference type="NCBI Taxonomy" id="3342354"/>
    <lineage>
        <taxon>Archaea</taxon>
        <taxon>Nitrososphaerota</taxon>
        <taxon>Nitrososphaeria</taxon>
        <taxon>Nitrosopumilales</taxon>
        <taxon>Nitrosopumilaceae</taxon>
        <taxon>Candidatus Nitrosomaritimum</taxon>
    </lineage>
</organism>
<protein>
    <submittedName>
        <fullName evidence="1">Uncharacterized protein</fullName>
    </submittedName>
</protein>
<gene>
    <name evidence="1" type="ORF">H2B01_00100</name>
</gene>
<accession>A0AC60W5T3</accession>
<proteinExistence type="predicted"/>
<comment type="caution">
    <text evidence="1">The sequence shown here is derived from an EMBL/GenBank/DDBJ whole genome shotgun (WGS) entry which is preliminary data.</text>
</comment>
<evidence type="ECO:0000313" key="1">
    <source>
        <dbReference type="EMBL" id="MBA4462570.1"/>
    </source>
</evidence>
<name>A0AC60W5T3_9ARCH</name>